<dbReference type="InterPro" id="IPR013397">
    <property type="entry name" value="CRISPR-assoc_prot_Csy1"/>
</dbReference>
<sequence length="428" mass="49568">MDTIITDFLATKFYKKDFEKWGKELVKVVKNNDKEKEEIAKSELSTIKHKANLELTDWLENSSKRAGQLSLTSHPPKFSHPDAKIDAIVANCKQKNDGLLRSGNVEVDLDVVGNAASLDVNKFLYLELNNGLTILQNLEQNNHYIKQQFKVSNFDEIKTNFLKIKKSGETTKSSDKLKQVYFPVDNNYHLLSLLTPSAIVYKLKQRINDNFQAFSLKNKEVKGQAEKALKNGDEFIGILENIWNLTAFGYGGTKPQNISVINNKNGGISYLLSSMPPILKKRKIQPPKQDFFKTNIYLGDWLKQDFEYLRKVLSNKNNIKVHNKRNEVIINIMLQIKTEIDKVRNIDKGWSNSDTYAKLPKWQKILLDNQYKNIRDDKEENQDFLSHTQLEFAKWFSKIYNKLFNTNLGDTEITDIEEVIEDEMEVFK</sequence>
<gene>
    <name evidence="1" type="ORF">BGC33_07815</name>
</gene>
<dbReference type="RefSeq" id="WP_071565375.1">
    <property type="nucleotide sequence ID" value="NZ_MIQH01001216.1"/>
</dbReference>
<proteinExistence type="predicted"/>
<organism evidence="1 2">
    <name type="scientific">Bathymodiolus thermophilus thioautotrophic gill symbiont</name>
    <dbReference type="NCBI Taxonomy" id="2360"/>
    <lineage>
        <taxon>Bacteria</taxon>
        <taxon>Pseudomonadati</taxon>
        <taxon>Pseudomonadota</taxon>
        <taxon>Gammaproteobacteria</taxon>
        <taxon>sulfur-oxidizing symbionts</taxon>
    </lineage>
</organism>
<protein>
    <submittedName>
        <fullName evidence="1">Type I-F CRISPR-associated protein Csy1</fullName>
    </submittedName>
</protein>
<dbReference type="OrthoDB" id="9815616at2"/>
<accession>A0A1J5UHF8</accession>
<evidence type="ECO:0000313" key="2">
    <source>
        <dbReference type="Proteomes" id="UP000182798"/>
    </source>
</evidence>
<dbReference type="NCBIfam" id="TIGR02564">
    <property type="entry name" value="cas_Csy1"/>
    <property type="match status" value="1"/>
</dbReference>
<reference evidence="2" key="1">
    <citation type="submission" date="2016-09" db="EMBL/GenBank/DDBJ databases">
        <title>Genome Sequence of Bathymodiolus thermophilus sulfur-oxidizing gill endosymbiont.</title>
        <authorList>
            <person name="Ponnudurai R."/>
            <person name="Kleiner M."/>
            <person name="Sayavedra L."/>
            <person name="Thuermer A."/>
            <person name="Felbeck H."/>
            <person name="Schlueter R."/>
            <person name="Schweder T."/>
            <person name="Markert S."/>
        </authorList>
    </citation>
    <scope>NUCLEOTIDE SEQUENCE [LARGE SCALE GENOMIC DNA]</scope>
    <source>
        <strain evidence="2">BAT/CrabSpa'14</strain>
    </source>
</reference>
<dbReference type="AlphaFoldDB" id="A0A1J5UHF8"/>
<dbReference type="Pfam" id="PF09611">
    <property type="entry name" value="Cas_Csy1"/>
    <property type="match status" value="1"/>
</dbReference>
<comment type="caution">
    <text evidence="1">The sequence shown here is derived from an EMBL/GenBank/DDBJ whole genome shotgun (WGS) entry which is preliminary data.</text>
</comment>
<dbReference type="Proteomes" id="UP000182798">
    <property type="component" value="Unassembled WGS sequence"/>
</dbReference>
<name>A0A1J5UHF8_9GAMM</name>
<evidence type="ECO:0000313" key="1">
    <source>
        <dbReference type="EMBL" id="OIR23702.1"/>
    </source>
</evidence>
<dbReference type="EMBL" id="MIQH01001216">
    <property type="protein sequence ID" value="OIR23702.1"/>
    <property type="molecule type" value="Genomic_DNA"/>
</dbReference>